<protein>
    <submittedName>
        <fullName evidence="1">Uncharacterized protein</fullName>
    </submittedName>
</protein>
<organism evidence="1 2">
    <name type="scientific">Aureliella helgolandensis</name>
    <dbReference type="NCBI Taxonomy" id="2527968"/>
    <lineage>
        <taxon>Bacteria</taxon>
        <taxon>Pseudomonadati</taxon>
        <taxon>Planctomycetota</taxon>
        <taxon>Planctomycetia</taxon>
        <taxon>Pirellulales</taxon>
        <taxon>Pirellulaceae</taxon>
        <taxon>Aureliella</taxon>
    </lineage>
</organism>
<evidence type="ECO:0000313" key="2">
    <source>
        <dbReference type="Proteomes" id="UP000318017"/>
    </source>
</evidence>
<proteinExistence type="predicted"/>
<evidence type="ECO:0000313" key="1">
    <source>
        <dbReference type="EMBL" id="QDV25281.1"/>
    </source>
</evidence>
<sequence>MTQVALVARKNWMGHLTLQGGWKNKLLNEDCKRIHEERHELNRLVFAYRFGITSTPKDAVKQGGFKQFGWTLEPYDLDRLRTRLARDLRHLIAQQPAIFCRPFFPTRGEHSISECRDTLVIESPLRRPCVGNLVGETTATGRLSDLVLRNGTADRRSCRRLALRLDRTAGTAVLTHLPHDDPGICRIACTKVSAGRSLSTLPSNAL</sequence>
<dbReference type="AlphaFoldDB" id="A0A518G9M0"/>
<dbReference type="EMBL" id="CP036298">
    <property type="protein sequence ID" value="QDV25281.1"/>
    <property type="molecule type" value="Genomic_DNA"/>
</dbReference>
<accession>A0A518G9M0</accession>
<gene>
    <name evidence="1" type="ORF">Q31a_36050</name>
</gene>
<name>A0A518G9M0_9BACT</name>
<reference evidence="1 2" key="1">
    <citation type="submission" date="2019-02" db="EMBL/GenBank/DDBJ databases">
        <title>Deep-cultivation of Planctomycetes and their phenomic and genomic characterization uncovers novel biology.</title>
        <authorList>
            <person name="Wiegand S."/>
            <person name="Jogler M."/>
            <person name="Boedeker C."/>
            <person name="Pinto D."/>
            <person name="Vollmers J."/>
            <person name="Rivas-Marin E."/>
            <person name="Kohn T."/>
            <person name="Peeters S.H."/>
            <person name="Heuer A."/>
            <person name="Rast P."/>
            <person name="Oberbeckmann S."/>
            <person name="Bunk B."/>
            <person name="Jeske O."/>
            <person name="Meyerdierks A."/>
            <person name="Storesund J.E."/>
            <person name="Kallscheuer N."/>
            <person name="Luecker S."/>
            <person name="Lage O.M."/>
            <person name="Pohl T."/>
            <person name="Merkel B.J."/>
            <person name="Hornburger P."/>
            <person name="Mueller R.-W."/>
            <person name="Bruemmer F."/>
            <person name="Labrenz M."/>
            <person name="Spormann A.M."/>
            <person name="Op den Camp H."/>
            <person name="Overmann J."/>
            <person name="Amann R."/>
            <person name="Jetten M.S.M."/>
            <person name="Mascher T."/>
            <person name="Medema M.H."/>
            <person name="Devos D.P."/>
            <person name="Kaster A.-K."/>
            <person name="Ovreas L."/>
            <person name="Rohde M."/>
            <person name="Galperin M.Y."/>
            <person name="Jogler C."/>
        </authorList>
    </citation>
    <scope>NUCLEOTIDE SEQUENCE [LARGE SCALE GENOMIC DNA]</scope>
    <source>
        <strain evidence="1 2">Q31a</strain>
    </source>
</reference>
<keyword evidence="2" id="KW-1185">Reference proteome</keyword>
<dbReference type="Proteomes" id="UP000318017">
    <property type="component" value="Chromosome"/>
</dbReference>
<dbReference type="KEGG" id="ahel:Q31a_36050"/>